<dbReference type="Gene3D" id="1.20.1250.20">
    <property type="entry name" value="MFS general substrate transporter like domains"/>
    <property type="match status" value="1"/>
</dbReference>
<dbReference type="SUPFAM" id="SSF103473">
    <property type="entry name" value="MFS general substrate transporter"/>
    <property type="match status" value="1"/>
</dbReference>
<feature type="transmembrane region" description="Helical" evidence="9">
    <location>
        <begin position="270"/>
        <end position="287"/>
    </location>
</feature>
<feature type="transmembrane region" description="Helical" evidence="9">
    <location>
        <begin position="237"/>
        <end position="258"/>
    </location>
</feature>
<comment type="similarity">
    <text evidence="2">Belongs to the major facilitator superfamily.</text>
</comment>
<sequence>MTRRRRITIAATAAGLGSFALLYAPQPLLPHLAAEFHLTPGSASLAISAATGALAVVVIPIAMLSERIGRRRVIVAAVAAAAVTALLLPFAPTFPALIALRILQGVAVAGVPAVAMAYLADEVGPAGVGAAIGALIAGNSAGGMIGRLIAGIGVDWLDWRGALAAVGALGALCAAVVAATLPPDSRKPTRAPRGLKAALHDPVLLCLYAIATLAVGAFISLYNAIGFRLAAPPLELPARLAALVFLAYAAGGVCSAVAGRLADRLGRGPVALAALGAAAVGALLTLPDSLISVGVGLGLFTGGFFAAHSVASGWVGARAPSNAKGQASGAYLFAFYVGSSAGGTAGSAAFGAWGWGALVAVVTGWLALAGVAVLVAQKSSGTATGPSTGLMDVEPTIGNLALPSVSSRVTDLTSAGTSTTKATGNMPPS</sequence>
<dbReference type="PROSITE" id="PS50850">
    <property type="entry name" value="MFS"/>
    <property type="match status" value="1"/>
</dbReference>
<evidence type="ECO:0000256" key="9">
    <source>
        <dbReference type="SAM" id="Phobius"/>
    </source>
</evidence>
<name>A0A9X3AHV8_9PSEU</name>
<evidence type="ECO:0000256" key="1">
    <source>
        <dbReference type="ARBA" id="ARBA00004651"/>
    </source>
</evidence>
<keyword evidence="4" id="KW-1003">Cell membrane</keyword>
<dbReference type="InterPro" id="IPR005829">
    <property type="entry name" value="Sugar_transporter_CS"/>
</dbReference>
<comment type="subcellular location">
    <subcellularLocation>
        <location evidence="1">Cell membrane</location>
        <topology evidence="1">Multi-pass membrane protein</topology>
    </subcellularLocation>
</comment>
<feature type="transmembrane region" description="Helical" evidence="9">
    <location>
        <begin position="45"/>
        <end position="64"/>
    </location>
</feature>
<evidence type="ECO:0000313" key="11">
    <source>
        <dbReference type="EMBL" id="MCS7479760.1"/>
    </source>
</evidence>
<dbReference type="CDD" id="cd17324">
    <property type="entry name" value="MFS_NepI_like"/>
    <property type="match status" value="1"/>
</dbReference>
<dbReference type="PANTHER" id="PTHR43271">
    <property type="entry name" value="BLL2771 PROTEIN"/>
    <property type="match status" value="1"/>
</dbReference>
<evidence type="ECO:0000256" key="7">
    <source>
        <dbReference type="ARBA" id="ARBA00023136"/>
    </source>
</evidence>
<dbReference type="InterPro" id="IPR011701">
    <property type="entry name" value="MFS"/>
</dbReference>
<organism evidence="11 12">
    <name type="scientific">Umezawaea endophytica</name>
    <dbReference type="NCBI Taxonomy" id="1654476"/>
    <lineage>
        <taxon>Bacteria</taxon>
        <taxon>Bacillati</taxon>
        <taxon>Actinomycetota</taxon>
        <taxon>Actinomycetes</taxon>
        <taxon>Pseudonocardiales</taxon>
        <taxon>Pseudonocardiaceae</taxon>
        <taxon>Umezawaea</taxon>
    </lineage>
</organism>
<comment type="caution">
    <text evidence="11">The sequence shown here is derived from an EMBL/GenBank/DDBJ whole genome shotgun (WGS) entry which is preliminary data.</text>
</comment>
<feature type="transmembrane region" description="Helical" evidence="9">
    <location>
        <begin position="355"/>
        <end position="376"/>
    </location>
</feature>
<evidence type="ECO:0000256" key="3">
    <source>
        <dbReference type="ARBA" id="ARBA00022448"/>
    </source>
</evidence>
<feature type="transmembrane region" description="Helical" evidence="9">
    <location>
        <begin position="329"/>
        <end position="349"/>
    </location>
</feature>
<dbReference type="PANTHER" id="PTHR43271:SF1">
    <property type="entry name" value="INNER MEMBRANE TRANSPORT PROTEIN YNFM"/>
    <property type="match status" value="1"/>
</dbReference>
<dbReference type="EMBL" id="JANYMP010000011">
    <property type="protein sequence ID" value="MCS7479760.1"/>
    <property type="molecule type" value="Genomic_DNA"/>
</dbReference>
<evidence type="ECO:0000256" key="8">
    <source>
        <dbReference type="SAM" id="MobiDB-lite"/>
    </source>
</evidence>
<evidence type="ECO:0000256" key="6">
    <source>
        <dbReference type="ARBA" id="ARBA00022989"/>
    </source>
</evidence>
<keyword evidence="6 9" id="KW-1133">Transmembrane helix</keyword>
<accession>A0A9X3AHV8</accession>
<dbReference type="GO" id="GO:0022857">
    <property type="term" value="F:transmembrane transporter activity"/>
    <property type="evidence" value="ECO:0007669"/>
    <property type="project" value="InterPro"/>
</dbReference>
<evidence type="ECO:0000259" key="10">
    <source>
        <dbReference type="PROSITE" id="PS50850"/>
    </source>
</evidence>
<feature type="transmembrane region" description="Helical" evidence="9">
    <location>
        <begin position="7"/>
        <end position="25"/>
    </location>
</feature>
<protein>
    <submittedName>
        <fullName evidence="11">MFS transporter</fullName>
    </submittedName>
</protein>
<dbReference type="AlphaFoldDB" id="A0A9X3AHV8"/>
<dbReference type="InterPro" id="IPR036259">
    <property type="entry name" value="MFS_trans_sf"/>
</dbReference>
<dbReference type="Pfam" id="PF07690">
    <property type="entry name" value="MFS_1"/>
    <property type="match status" value="1"/>
</dbReference>
<keyword evidence="7 9" id="KW-0472">Membrane</keyword>
<feature type="transmembrane region" description="Helical" evidence="9">
    <location>
        <begin position="162"/>
        <end position="181"/>
    </location>
</feature>
<feature type="transmembrane region" description="Helical" evidence="9">
    <location>
        <begin position="98"/>
        <end position="119"/>
    </location>
</feature>
<feature type="compositionally biased region" description="Low complexity" evidence="8">
    <location>
        <begin position="413"/>
        <end position="429"/>
    </location>
</feature>
<feature type="transmembrane region" description="Helical" evidence="9">
    <location>
        <begin position="202"/>
        <end position="225"/>
    </location>
</feature>
<gene>
    <name evidence="11" type="ORF">NZH93_23105</name>
</gene>
<evidence type="ECO:0000313" key="12">
    <source>
        <dbReference type="Proteomes" id="UP001141259"/>
    </source>
</evidence>
<feature type="domain" description="Major facilitator superfamily (MFS) profile" evidence="10">
    <location>
        <begin position="6"/>
        <end position="381"/>
    </location>
</feature>
<dbReference type="GO" id="GO:0005886">
    <property type="term" value="C:plasma membrane"/>
    <property type="evidence" value="ECO:0007669"/>
    <property type="project" value="UniProtKB-SubCell"/>
</dbReference>
<keyword evidence="5 9" id="KW-0812">Transmembrane</keyword>
<feature type="transmembrane region" description="Helical" evidence="9">
    <location>
        <begin position="293"/>
        <end position="317"/>
    </location>
</feature>
<feature type="transmembrane region" description="Helical" evidence="9">
    <location>
        <begin position="73"/>
        <end position="92"/>
    </location>
</feature>
<evidence type="ECO:0000256" key="2">
    <source>
        <dbReference type="ARBA" id="ARBA00008335"/>
    </source>
</evidence>
<dbReference type="PROSITE" id="PS00216">
    <property type="entry name" value="SUGAR_TRANSPORT_1"/>
    <property type="match status" value="1"/>
</dbReference>
<feature type="region of interest" description="Disordered" evidence="8">
    <location>
        <begin position="408"/>
        <end position="429"/>
    </location>
</feature>
<reference evidence="11" key="1">
    <citation type="submission" date="2022-08" db="EMBL/GenBank/DDBJ databases">
        <authorList>
            <person name="Tistechok S."/>
            <person name="Samborskyy M."/>
            <person name="Roman I."/>
        </authorList>
    </citation>
    <scope>NUCLEOTIDE SEQUENCE</scope>
    <source>
        <strain evidence="11">DSM 103496</strain>
    </source>
</reference>
<feature type="transmembrane region" description="Helical" evidence="9">
    <location>
        <begin position="126"/>
        <end position="150"/>
    </location>
</feature>
<keyword evidence="12" id="KW-1185">Reference proteome</keyword>
<proteinExistence type="inferred from homology"/>
<dbReference type="InterPro" id="IPR020846">
    <property type="entry name" value="MFS_dom"/>
</dbReference>
<evidence type="ECO:0000256" key="5">
    <source>
        <dbReference type="ARBA" id="ARBA00022692"/>
    </source>
</evidence>
<dbReference type="Proteomes" id="UP001141259">
    <property type="component" value="Unassembled WGS sequence"/>
</dbReference>
<dbReference type="RefSeq" id="WP_259625264.1">
    <property type="nucleotide sequence ID" value="NZ_JANYMP010000011.1"/>
</dbReference>
<keyword evidence="3" id="KW-0813">Transport</keyword>
<evidence type="ECO:0000256" key="4">
    <source>
        <dbReference type="ARBA" id="ARBA00022475"/>
    </source>
</evidence>